<evidence type="ECO:0000256" key="1">
    <source>
        <dbReference type="SAM" id="Phobius"/>
    </source>
</evidence>
<sequence length="78" mass="8382">MQAPGWFYRGIGWVLIVAGLLLVLGVQLFDPSPAPGLRVSPPSNDATYRVPFLEVFGGMSVVVGIVFLLLGRRKQPGS</sequence>
<keyword evidence="1" id="KW-0472">Membrane</keyword>
<gene>
    <name evidence="2" type="ORF">Mterra_02656</name>
</gene>
<keyword evidence="3" id="KW-1185">Reference proteome</keyword>
<dbReference type="AlphaFoldDB" id="A0A399EJD1"/>
<keyword evidence="1" id="KW-1133">Transmembrane helix</keyword>
<evidence type="ECO:0000313" key="2">
    <source>
        <dbReference type="EMBL" id="RIH82452.1"/>
    </source>
</evidence>
<evidence type="ECO:0000313" key="3">
    <source>
        <dbReference type="Proteomes" id="UP000265715"/>
    </source>
</evidence>
<proteinExistence type="predicted"/>
<dbReference type="EMBL" id="QXDL01000120">
    <property type="protein sequence ID" value="RIH82452.1"/>
    <property type="molecule type" value="Genomic_DNA"/>
</dbReference>
<keyword evidence="1" id="KW-0812">Transmembrane</keyword>
<accession>A0A399EJD1</accession>
<feature type="transmembrane region" description="Helical" evidence="1">
    <location>
        <begin position="49"/>
        <end position="70"/>
    </location>
</feature>
<dbReference type="Proteomes" id="UP000265715">
    <property type="component" value="Unassembled WGS sequence"/>
</dbReference>
<dbReference type="RefSeq" id="WP_147372784.1">
    <property type="nucleotide sequence ID" value="NZ_QXDL01000120.1"/>
</dbReference>
<reference evidence="2 3" key="1">
    <citation type="submission" date="2018-08" db="EMBL/GenBank/DDBJ databases">
        <title>Meiothermus terrae DSM 26712 genome sequencing project.</title>
        <authorList>
            <person name="Da Costa M.S."/>
            <person name="Albuquerque L."/>
            <person name="Raposo P."/>
            <person name="Froufe H.J.C."/>
            <person name="Barroso C.S."/>
            <person name="Egas C."/>
        </authorList>
    </citation>
    <scope>NUCLEOTIDE SEQUENCE [LARGE SCALE GENOMIC DNA]</scope>
    <source>
        <strain evidence="2 3">DSM 26712</strain>
    </source>
</reference>
<feature type="transmembrane region" description="Helical" evidence="1">
    <location>
        <begin position="7"/>
        <end position="29"/>
    </location>
</feature>
<name>A0A399EJD1_9DEIN</name>
<comment type="caution">
    <text evidence="2">The sequence shown here is derived from an EMBL/GenBank/DDBJ whole genome shotgun (WGS) entry which is preliminary data.</text>
</comment>
<organism evidence="2 3">
    <name type="scientific">Calidithermus terrae</name>
    <dbReference type="NCBI Taxonomy" id="1408545"/>
    <lineage>
        <taxon>Bacteria</taxon>
        <taxon>Thermotogati</taxon>
        <taxon>Deinococcota</taxon>
        <taxon>Deinococci</taxon>
        <taxon>Thermales</taxon>
        <taxon>Thermaceae</taxon>
        <taxon>Calidithermus</taxon>
    </lineage>
</organism>
<protein>
    <submittedName>
        <fullName evidence="2">Uncharacterized protein</fullName>
    </submittedName>
</protein>